<accession>A0AAV1CF63</accession>
<organism evidence="1 2">
    <name type="scientific">Oldenlandia corymbosa var. corymbosa</name>
    <dbReference type="NCBI Taxonomy" id="529605"/>
    <lineage>
        <taxon>Eukaryota</taxon>
        <taxon>Viridiplantae</taxon>
        <taxon>Streptophyta</taxon>
        <taxon>Embryophyta</taxon>
        <taxon>Tracheophyta</taxon>
        <taxon>Spermatophyta</taxon>
        <taxon>Magnoliopsida</taxon>
        <taxon>eudicotyledons</taxon>
        <taxon>Gunneridae</taxon>
        <taxon>Pentapetalae</taxon>
        <taxon>asterids</taxon>
        <taxon>lamiids</taxon>
        <taxon>Gentianales</taxon>
        <taxon>Rubiaceae</taxon>
        <taxon>Rubioideae</taxon>
        <taxon>Spermacoceae</taxon>
        <taxon>Hedyotis-Oldenlandia complex</taxon>
        <taxon>Oldenlandia</taxon>
    </lineage>
</organism>
<dbReference type="AlphaFoldDB" id="A0AAV1CF63"/>
<dbReference type="EMBL" id="OX459119">
    <property type="protein sequence ID" value="CAI9094045.1"/>
    <property type="molecule type" value="Genomic_DNA"/>
</dbReference>
<gene>
    <name evidence="1" type="ORF">OLC1_LOCUS5312</name>
</gene>
<evidence type="ECO:0000313" key="1">
    <source>
        <dbReference type="EMBL" id="CAI9094045.1"/>
    </source>
</evidence>
<dbReference type="Proteomes" id="UP001161247">
    <property type="component" value="Chromosome 2"/>
</dbReference>
<keyword evidence="2" id="KW-1185">Reference proteome</keyword>
<protein>
    <submittedName>
        <fullName evidence="1">OLC1v1029694C1</fullName>
    </submittedName>
</protein>
<name>A0AAV1CF63_OLDCO</name>
<evidence type="ECO:0000313" key="2">
    <source>
        <dbReference type="Proteomes" id="UP001161247"/>
    </source>
</evidence>
<sequence>MASESTVLNGKGRVGVYGTIEEPWMVGDHNTRLFHSNLHWAREPFLWKDVLAAKSKLFGLCGSG</sequence>
<proteinExistence type="predicted"/>
<reference evidence="1" key="1">
    <citation type="submission" date="2023-03" db="EMBL/GenBank/DDBJ databases">
        <authorList>
            <person name="Julca I."/>
        </authorList>
    </citation>
    <scope>NUCLEOTIDE SEQUENCE</scope>
</reference>